<dbReference type="Pfam" id="PF01607">
    <property type="entry name" value="CBM_14"/>
    <property type="match status" value="1"/>
</dbReference>
<reference evidence="3" key="1">
    <citation type="submission" date="2015-11" db="EMBL/GenBank/DDBJ databases">
        <title>De novo transcriptome assembly of four potential Pierce s Disease insect vectors from Arizona vineyards.</title>
        <authorList>
            <person name="Tassone E.E."/>
        </authorList>
    </citation>
    <scope>NUCLEOTIDE SEQUENCE</scope>
</reference>
<gene>
    <name evidence="3" type="ORF">g.14465</name>
</gene>
<feature type="domain" description="Chitin-binding type-2" evidence="2">
    <location>
        <begin position="247"/>
        <end position="310"/>
    </location>
</feature>
<dbReference type="InterPro" id="IPR002557">
    <property type="entry name" value="Chitin-bd_dom"/>
</dbReference>
<dbReference type="GO" id="GO:0005576">
    <property type="term" value="C:extracellular region"/>
    <property type="evidence" value="ECO:0007669"/>
    <property type="project" value="InterPro"/>
</dbReference>
<feature type="region of interest" description="Disordered" evidence="1">
    <location>
        <begin position="1"/>
        <end position="21"/>
    </location>
</feature>
<dbReference type="PROSITE" id="PS50940">
    <property type="entry name" value="CHIT_BIND_II"/>
    <property type="match status" value="1"/>
</dbReference>
<dbReference type="InterPro" id="IPR036508">
    <property type="entry name" value="Chitin-bd_dom_sf"/>
</dbReference>
<dbReference type="PANTHER" id="PTHR22933">
    <property type="entry name" value="FI18007P1-RELATED"/>
    <property type="match status" value="1"/>
</dbReference>
<sequence length="345" mass="37627">MHTGRVKGLQGSRVVPPFRPLPPASPSAVRASAAIHNMRAPSLSQQPMVVVPAFQALPQSIVQAANSPLAPRQPAPQAFQSALQMANRRFQVVVPDMTSSNAIPPSNIVKPENTVPENTLTVRTLQSPPGQSKPTVVSTTVDINAPNPLLLGHSISSLAQASNISVETLAAAIKLKQEQLRTSTTTTTTTTTTTPQPVVTRPSTVKPRYSLAGPSKVMNAPKEYYPVAYDKNYDDNFTSKVELPDTSFSCGDQKHFPGLYADEDLGCMVFHVCAFTDDGLVMKSFLCPESTLFDQTILKCNWWFYVDCKSSRKLYDSNIPISKSYQLMKALAFFSTYRNQTANAT</sequence>
<dbReference type="GO" id="GO:0008061">
    <property type="term" value="F:chitin binding"/>
    <property type="evidence" value="ECO:0007669"/>
    <property type="project" value="InterPro"/>
</dbReference>
<dbReference type="Gene3D" id="2.170.140.10">
    <property type="entry name" value="Chitin binding domain"/>
    <property type="match status" value="1"/>
</dbReference>
<evidence type="ECO:0000256" key="1">
    <source>
        <dbReference type="SAM" id="MobiDB-lite"/>
    </source>
</evidence>
<name>A0A1B6GXQ5_9HEMI</name>
<accession>A0A1B6GXQ5</accession>
<dbReference type="SUPFAM" id="SSF57625">
    <property type="entry name" value="Invertebrate chitin-binding proteins"/>
    <property type="match status" value="1"/>
</dbReference>
<proteinExistence type="predicted"/>
<evidence type="ECO:0000313" key="3">
    <source>
        <dbReference type="EMBL" id="JAS67204.1"/>
    </source>
</evidence>
<dbReference type="EMBL" id="GECZ01002565">
    <property type="protein sequence ID" value="JAS67204.1"/>
    <property type="molecule type" value="Transcribed_RNA"/>
</dbReference>
<organism evidence="3">
    <name type="scientific">Cuerna arida</name>
    <dbReference type="NCBI Taxonomy" id="1464854"/>
    <lineage>
        <taxon>Eukaryota</taxon>
        <taxon>Metazoa</taxon>
        <taxon>Ecdysozoa</taxon>
        <taxon>Arthropoda</taxon>
        <taxon>Hexapoda</taxon>
        <taxon>Insecta</taxon>
        <taxon>Pterygota</taxon>
        <taxon>Neoptera</taxon>
        <taxon>Paraneoptera</taxon>
        <taxon>Hemiptera</taxon>
        <taxon>Auchenorrhyncha</taxon>
        <taxon>Membracoidea</taxon>
        <taxon>Cicadellidae</taxon>
        <taxon>Cicadellinae</taxon>
        <taxon>Proconiini</taxon>
        <taxon>Cuerna</taxon>
    </lineage>
</organism>
<dbReference type="AlphaFoldDB" id="A0A1B6GXQ5"/>
<evidence type="ECO:0000259" key="2">
    <source>
        <dbReference type="PROSITE" id="PS50940"/>
    </source>
</evidence>
<dbReference type="InterPro" id="IPR052976">
    <property type="entry name" value="Scoloptoxin-like"/>
</dbReference>
<protein>
    <recommendedName>
        <fullName evidence="2">Chitin-binding type-2 domain-containing protein</fullName>
    </recommendedName>
</protein>
<dbReference type="PANTHER" id="PTHR22933:SF32">
    <property type="entry name" value="MIND THE GAP, ISOFORM E"/>
    <property type="match status" value="1"/>
</dbReference>
<feature type="region of interest" description="Disordered" evidence="1">
    <location>
        <begin position="182"/>
        <end position="203"/>
    </location>
</feature>